<proteinExistence type="predicted"/>
<dbReference type="OrthoDB" id="3396354at2"/>
<name>A0A8I0PB31_9ACTN</name>
<dbReference type="RefSeq" id="WP_143685379.1">
    <property type="nucleotide sequence ID" value="NZ_JADBGF010000001.1"/>
</dbReference>
<protein>
    <submittedName>
        <fullName evidence="1">Uncharacterized protein</fullName>
    </submittedName>
</protein>
<reference evidence="1 2" key="1">
    <citation type="submission" date="2020-10" db="EMBL/GenBank/DDBJ databases">
        <title>Sequencing the genomes of 1000 actinobacteria strains.</title>
        <authorList>
            <person name="Klenk H.-P."/>
        </authorList>
    </citation>
    <scope>NUCLEOTIDE SEQUENCE [LARGE SCALE GENOMIC DNA]</scope>
    <source>
        <strain evidence="1 2">DSM 41803</strain>
    </source>
</reference>
<keyword evidence="2" id="KW-1185">Reference proteome</keyword>
<evidence type="ECO:0000313" key="2">
    <source>
        <dbReference type="Proteomes" id="UP000629287"/>
    </source>
</evidence>
<gene>
    <name evidence="1" type="ORF">H4687_006498</name>
</gene>
<comment type="caution">
    <text evidence="1">The sequence shown here is derived from an EMBL/GenBank/DDBJ whole genome shotgun (WGS) entry which is preliminary data.</text>
</comment>
<dbReference type="AlphaFoldDB" id="A0A8I0PB31"/>
<dbReference type="GeneID" id="86831018"/>
<dbReference type="Proteomes" id="UP000629287">
    <property type="component" value="Unassembled WGS sequence"/>
</dbReference>
<evidence type="ECO:0000313" key="1">
    <source>
        <dbReference type="EMBL" id="MBE1600369.1"/>
    </source>
</evidence>
<accession>A0A8I0PB31</accession>
<dbReference type="EMBL" id="JADBGF010000001">
    <property type="protein sequence ID" value="MBE1600369.1"/>
    <property type="molecule type" value="Genomic_DNA"/>
</dbReference>
<organism evidence="1 2">
    <name type="scientific">Streptomyces stelliscabiei</name>
    <dbReference type="NCBI Taxonomy" id="146820"/>
    <lineage>
        <taxon>Bacteria</taxon>
        <taxon>Bacillati</taxon>
        <taxon>Actinomycetota</taxon>
        <taxon>Actinomycetes</taxon>
        <taxon>Kitasatosporales</taxon>
        <taxon>Streptomycetaceae</taxon>
        <taxon>Streptomyces</taxon>
    </lineage>
</organism>
<sequence>MEKDPWIPLKIIWHVDRGVQPLYLLVEGSDGGYVELKLHPDTGALMSLIIVDLPAEKGYDRKDAADQVFESFTPTFDVIPWGPASGVATERRVVRVVRDLSYSQVRGRFSIVFLEDSAESVIKCGPVSIEISKDGAFVRLVSKIDTSSTV</sequence>